<keyword evidence="5" id="KW-1185">Reference proteome</keyword>
<evidence type="ECO:0000313" key="5">
    <source>
        <dbReference type="Proteomes" id="UP000008810"/>
    </source>
</evidence>
<protein>
    <submittedName>
        <fullName evidence="3 4">Uncharacterized protein</fullName>
    </submittedName>
</protein>
<keyword evidence="2" id="KW-0732">Signal</keyword>
<evidence type="ECO:0000313" key="3">
    <source>
        <dbReference type="EMBL" id="KQJ87709.1"/>
    </source>
</evidence>
<accession>A0A0Q3L4X8</accession>
<evidence type="ECO:0000313" key="4">
    <source>
        <dbReference type="EnsemblPlants" id="KQJ87709"/>
    </source>
</evidence>
<dbReference type="AlphaFoldDB" id="A0A0Q3L4X8"/>
<name>A0A0Q3L4X8_BRADI</name>
<feature type="compositionally biased region" description="Low complexity" evidence="1">
    <location>
        <begin position="42"/>
        <end position="57"/>
    </location>
</feature>
<reference evidence="3" key="2">
    <citation type="submission" date="2017-06" db="EMBL/GenBank/DDBJ databases">
        <title>WGS assembly of Brachypodium distachyon.</title>
        <authorList>
            <consortium name="The International Brachypodium Initiative"/>
            <person name="Lucas S."/>
            <person name="Harmon-Smith M."/>
            <person name="Lail K."/>
            <person name="Tice H."/>
            <person name="Grimwood J."/>
            <person name="Bruce D."/>
            <person name="Barry K."/>
            <person name="Shu S."/>
            <person name="Lindquist E."/>
            <person name="Wang M."/>
            <person name="Pitluck S."/>
            <person name="Vogel J.P."/>
            <person name="Garvin D.F."/>
            <person name="Mockler T.C."/>
            <person name="Schmutz J."/>
            <person name="Rokhsar D."/>
            <person name="Bevan M.W."/>
        </authorList>
    </citation>
    <scope>NUCLEOTIDE SEQUENCE</scope>
    <source>
        <strain evidence="3">Bd21</strain>
    </source>
</reference>
<evidence type="ECO:0000256" key="2">
    <source>
        <dbReference type="SAM" id="SignalP"/>
    </source>
</evidence>
<dbReference type="InParanoid" id="A0A0Q3L4X8"/>
<dbReference type="Proteomes" id="UP000008810">
    <property type="component" value="Chromosome 4"/>
</dbReference>
<sequence length="88" mass="9705">MMSRRSCLLQILLLGTLLLWAKADDAHSSALLAQGPNPVELVPGRPRVPYAPPARRQPGSKHRDSMSAYPCSPHHGPRTKPCDDPRRC</sequence>
<dbReference type="EMBL" id="CM000883">
    <property type="protein sequence ID" value="KQJ87709.1"/>
    <property type="molecule type" value="Genomic_DNA"/>
</dbReference>
<feature type="region of interest" description="Disordered" evidence="1">
    <location>
        <begin position="33"/>
        <end position="88"/>
    </location>
</feature>
<reference evidence="4" key="3">
    <citation type="submission" date="2018-08" db="UniProtKB">
        <authorList>
            <consortium name="EnsemblPlants"/>
        </authorList>
    </citation>
    <scope>IDENTIFICATION</scope>
    <source>
        <strain evidence="4">cv. Bd21</strain>
    </source>
</reference>
<feature type="signal peptide" evidence="2">
    <location>
        <begin position="1"/>
        <end position="23"/>
    </location>
</feature>
<gene>
    <name evidence="3" type="ORF">BRADI_4g13207v3</name>
</gene>
<feature type="chain" id="PRO_5033238483" evidence="2">
    <location>
        <begin position="24"/>
        <end position="88"/>
    </location>
</feature>
<dbReference type="EnsemblPlants" id="KQJ87709">
    <property type="protein sequence ID" value="KQJ87709"/>
    <property type="gene ID" value="BRADI_4g13207v3"/>
</dbReference>
<organism evidence="3">
    <name type="scientific">Brachypodium distachyon</name>
    <name type="common">Purple false brome</name>
    <name type="synonym">Trachynia distachya</name>
    <dbReference type="NCBI Taxonomy" id="15368"/>
    <lineage>
        <taxon>Eukaryota</taxon>
        <taxon>Viridiplantae</taxon>
        <taxon>Streptophyta</taxon>
        <taxon>Embryophyta</taxon>
        <taxon>Tracheophyta</taxon>
        <taxon>Spermatophyta</taxon>
        <taxon>Magnoliopsida</taxon>
        <taxon>Liliopsida</taxon>
        <taxon>Poales</taxon>
        <taxon>Poaceae</taxon>
        <taxon>BOP clade</taxon>
        <taxon>Pooideae</taxon>
        <taxon>Stipodae</taxon>
        <taxon>Brachypodieae</taxon>
        <taxon>Brachypodium</taxon>
    </lineage>
</organism>
<reference evidence="3 4" key="1">
    <citation type="journal article" date="2010" name="Nature">
        <title>Genome sequencing and analysis of the model grass Brachypodium distachyon.</title>
        <authorList>
            <consortium name="International Brachypodium Initiative"/>
        </authorList>
    </citation>
    <scope>NUCLEOTIDE SEQUENCE [LARGE SCALE GENOMIC DNA]</scope>
    <source>
        <strain evidence="3 4">Bd21</strain>
    </source>
</reference>
<dbReference type="Gramene" id="KQJ87709">
    <property type="protein sequence ID" value="KQJ87709"/>
    <property type="gene ID" value="BRADI_4g13207v3"/>
</dbReference>
<proteinExistence type="predicted"/>
<evidence type="ECO:0000256" key="1">
    <source>
        <dbReference type="SAM" id="MobiDB-lite"/>
    </source>
</evidence>